<dbReference type="PANTHER" id="PTHR22652">
    <property type="entry name" value="NUCLEOPORIN NUP43"/>
    <property type="match status" value="1"/>
</dbReference>
<gene>
    <name evidence="5" type="ORF">RND81_08G039300</name>
</gene>
<dbReference type="Proteomes" id="UP001443914">
    <property type="component" value="Unassembled WGS sequence"/>
</dbReference>
<comment type="caution">
    <text evidence="5">The sequence shown here is derived from an EMBL/GenBank/DDBJ whole genome shotgun (WGS) entry which is preliminary data.</text>
</comment>
<protein>
    <submittedName>
        <fullName evidence="5">Uncharacterized protein</fullName>
    </submittedName>
</protein>
<comment type="subcellular location">
    <subcellularLocation>
        <location evidence="1">Nucleus</location>
    </subcellularLocation>
</comment>
<evidence type="ECO:0000313" key="5">
    <source>
        <dbReference type="EMBL" id="KAK9697462.1"/>
    </source>
</evidence>
<organism evidence="5 6">
    <name type="scientific">Saponaria officinalis</name>
    <name type="common">Common soapwort</name>
    <name type="synonym">Lychnis saponaria</name>
    <dbReference type="NCBI Taxonomy" id="3572"/>
    <lineage>
        <taxon>Eukaryota</taxon>
        <taxon>Viridiplantae</taxon>
        <taxon>Streptophyta</taxon>
        <taxon>Embryophyta</taxon>
        <taxon>Tracheophyta</taxon>
        <taxon>Spermatophyta</taxon>
        <taxon>Magnoliopsida</taxon>
        <taxon>eudicotyledons</taxon>
        <taxon>Gunneridae</taxon>
        <taxon>Pentapetalae</taxon>
        <taxon>Caryophyllales</taxon>
        <taxon>Caryophyllaceae</taxon>
        <taxon>Caryophylleae</taxon>
        <taxon>Saponaria</taxon>
    </lineage>
</organism>
<accession>A0AAW1J363</accession>
<dbReference type="InterPro" id="IPR036322">
    <property type="entry name" value="WD40_repeat_dom_sf"/>
</dbReference>
<keyword evidence="3" id="KW-0677">Repeat</keyword>
<evidence type="ECO:0000313" key="6">
    <source>
        <dbReference type="Proteomes" id="UP001443914"/>
    </source>
</evidence>
<proteinExistence type="predicted"/>
<evidence type="ECO:0000256" key="1">
    <source>
        <dbReference type="ARBA" id="ARBA00004123"/>
    </source>
</evidence>
<dbReference type="EMBL" id="JBDFQZ010000008">
    <property type="protein sequence ID" value="KAK9697462.1"/>
    <property type="molecule type" value="Genomic_DNA"/>
</dbReference>
<name>A0AAW1J363_SAPOF</name>
<evidence type="ECO:0000256" key="3">
    <source>
        <dbReference type="ARBA" id="ARBA00022737"/>
    </source>
</evidence>
<dbReference type="SUPFAM" id="SSF50978">
    <property type="entry name" value="WD40 repeat-like"/>
    <property type="match status" value="1"/>
</dbReference>
<dbReference type="InterPro" id="IPR001680">
    <property type="entry name" value="WD40_rpt"/>
</dbReference>
<dbReference type="InterPro" id="IPR015943">
    <property type="entry name" value="WD40/YVTN_repeat-like_dom_sf"/>
</dbReference>
<dbReference type="GO" id="GO:0031080">
    <property type="term" value="C:nuclear pore outer ring"/>
    <property type="evidence" value="ECO:0007669"/>
    <property type="project" value="TreeGrafter"/>
</dbReference>
<keyword evidence="2" id="KW-0853">WD repeat</keyword>
<reference evidence="5 6" key="1">
    <citation type="submission" date="2024-03" db="EMBL/GenBank/DDBJ databases">
        <title>WGS assembly of Saponaria officinalis var. Norfolk2.</title>
        <authorList>
            <person name="Jenkins J."/>
            <person name="Shu S."/>
            <person name="Grimwood J."/>
            <person name="Barry K."/>
            <person name="Goodstein D."/>
            <person name="Schmutz J."/>
            <person name="Leebens-Mack J."/>
            <person name="Osbourn A."/>
        </authorList>
    </citation>
    <scope>NUCLEOTIDE SEQUENCE [LARGE SCALE GENOMIC DNA]</scope>
    <source>
        <strain evidence="6">cv. Norfolk2</strain>
        <strain evidence="5">JIC</strain>
        <tissue evidence="5">Leaf</tissue>
    </source>
</reference>
<dbReference type="AlphaFoldDB" id="A0AAW1J363"/>
<evidence type="ECO:0000256" key="4">
    <source>
        <dbReference type="ARBA" id="ARBA00023242"/>
    </source>
</evidence>
<dbReference type="EMBL" id="JBDFQZ010000008">
    <property type="protein sequence ID" value="KAK9697463.1"/>
    <property type="molecule type" value="Genomic_DNA"/>
</dbReference>
<keyword evidence="4" id="KW-0539">Nucleus</keyword>
<keyword evidence="6" id="KW-1185">Reference proteome</keyword>
<evidence type="ECO:0000256" key="2">
    <source>
        <dbReference type="ARBA" id="ARBA00022574"/>
    </source>
</evidence>
<dbReference type="Gene3D" id="2.130.10.10">
    <property type="entry name" value="YVTN repeat-like/Quinoprotein amine dehydrogenase"/>
    <property type="match status" value="1"/>
</dbReference>
<sequence>MAFIQPPPENHHSNHLQIHHIPQSNYIDALRWLPSLSAVNKTAVLSLYNPNTSSSTIEIHSFDPLNHPILSPLSSYHYLSRTSSLKTTPTLIAFSSFSGSLSFLPPSASPDYEPVSVLESGFHSGAVSDIDLLEGGEGEFCCVSVGEDGRVNLVNVGGGKVDYRRVFDGDGLVSYNAVKWASPMEFVTGGFGWSLQWWDQRRKLGEPVLQFKPHWPQITSSGVVHSIDVHPSRKHTCVAGGSSGVVYAWDLRWPQQPIILSGAGIGDRQVPPISESEVWDVQFDCHAQSSNISSMTSSKILPVMMCSEDGILAVLEAGGAESTEFLEEHCAINCLDIDKHNNSDIICGLEWESVAVILRS</sequence>
<dbReference type="SMART" id="SM00320">
    <property type="entry name" value="WD40"/>
    <property type="match status" value="3"/>
</dbReference>
<dbReference type="PANTHER" id="PTHR22652:SF0">
    <property type="entry name" value="NUCLEOPORIN NUP43"/>
    <property type="match status" value="1"/>
</dbReference>